<evidence type="ECO:0000256" key="1">
    <source>
        <dbReference type="ARBA" id="ARBA00004477"/>
    </source>
</evidence>
<feature type="compositionally biased region" description="Polar residues" evidence="11">
    <location>
        <begin position="80"/>
        <end position="89"/>
    </location>
</feature>
<dbReference type="GO" id="GO:0006888">
    <property type="term" value="P:endoplasmic reticulum to Golgi vesicle-mediated transport"/>
    <property type="evidence" value="ECO:0007669"/>
    <property type="project" value="InterPro"/>
</dbReference>
<feature type="transmembrane region" description="Helical" evidence="12">
    <location>
        <begin position="277"/>
        <end position="299"/>
    </location>
</feature>
<reference evidence="13" key="1">
    <citation type="submission" date="2024-06" db="UniProtKB">
        <authorList>
            <consortium name="RefSeq"/>
        </authorList>
    </citation>
    <scope>NUCLEOTIDE SEQUENCE [LARGE SCALE GENOMIC DNA]</scope>
    <source>
        <strain evidence="13">MV2-25</strain>
    </source>
</reference>
<keyword evidence="5 12" id="KW-0812">Transmembrane</keyword>
<dbReference type="GO" id="GO:0015031">
    <property type="term" value="P:protein transport"/>
    <property type="evidence" value="ECO:0007669"/>
    <property type="project" value="UniProtKB-KW"/>
</dbReference>
<dbReference type="InterPro" id="IPR005578">
    <property type="entry name" value="Yif1_fam"/>
</dbReference>
<dbReference type="GO" id="GO:0005793">
    <property type="term" value="C:endoplasmic reticulum-Golgi intermediate compartment"/>
    <property type="evidence" value="ECO:0007669"/>
    <property type="project" value="TreeGrafter"/>
</dbReference>
<dbReference type="AlphaFoldDB" id="A0A6I8VAH2"/>
<feature type="transmembrane region" description="Helical" evidence="12">
    <location>
        <begin position="246"/>
        <end position="265"/>
    </location>
</feature>
<dbReference type="InParanoid" id="A0A6I8VAH2"/>
<evidence type="ECO:0000256" key="3">
    <source>
        <dbReference type="ARBA" id="ARBA00009727"/>
    </source>
</evidence>
<dbReference type="GO" id="GO:0030134">
    <property type="term" value="C:COPII-coated ER to Golgi transport vesicle"/>
    <property type="evidence" value="ECO:0007669"/>
    <property type="project" value="TreeGrafter"/>
</dbReference>
<evidence type="ECO:0000256" key="8">
    <source>
        <dbReference type="ARBA" id="ARBA00022989"/>
    </source>
</evidence>
<proteinExistence type="inferred from homology"/>
<dbReference type="Proteomes" id="UP000001819">
    <property type="component" value="Chromosome 2"/>
</dbReference>
<feature type="transmembrane region" description="Helical" evidence="12">
    <location>
        <begin position="335"/>
        <end position="353"/>
    </location>
</feature>
<evidence type="ECO:0000256" key="4">
    <source>
        <dbReference type="ARBA" id="ARBA00022448"/>
    </source>
</evidence>
<dbReference type="GO" id="GO:0005789">
    <property type="term" value="C:endoplasmic reticulum membrane"/>
    <property type="evidence" value="ECO:0007669"/>
    <property type="project" value="UniProtKB-SubCell"/>
</dbReference>
<comment type="similarity">
    <text evidence="3">Belongs to the YIF1 family.</text>
</comment>
<keyword evidence="8 12" id="KW-1133">Transmembrane helix</keyword>
<name>A0A6I8VAH2_DROPS</name>
<dbReference type="PANTHER" id="PTHR14083:SF0">
    <property type="entry name" value="YIP1D-INTERACTING FACTOR 1, ISOFORM C"/>
    <property type="match status" value="1"/>
</dbReference>
<evidence type="ECO:0000256" key="2">
    <source>
        <dbReference type="ARBA" id="ARBA00004653"/>
    </source>
</evidence>
<feature type="region of interest" description="Disordered" evidence="11">
    <location>
        <begin position="1"/>
        <end position="59"/>
    </location>
</feature>
<sequence>MNYNPNAGMRNRKWENCKEQATATQGGGRPRPNKRISDMNAMGPSAPMMGGPTFMPPTAGPGMLDPNMYGGGPAAAAPSTSYGFNVAPSQQPLQQPQQQQQHYQPQQQQTPQNYQQPQQQSFGYAPPQQGGAPPPYGIGAPQAGPGAGVPPGGQFPQFQMLQQPIVQDMAMEYGQRLADQGRQIVENQFERWVPVAKLKYYFAVDNAYVGRKLRLLFFPYIHKDWSLKYDQEHPVQPRYDVNAPDLYLPTMGYITYVIVAGLLLGMQKRFSPEQLGIQASSAMAYSIFELVIYSIALYVMNIKTSLKTLDLLAFTGYKYVNIVACLMFSTLFYRSGYFIALAYTSFSFGFFLLRTLRTKLLQDSAPAVSSNAINYDPYSNPQELDYSGGRKRKLYFLFMVVAGQAVLAFLLSKHLYLPESEALLPVPKAL</sequence>
<dbReference type="GO" id="GO:0000139">
    <property type="term" value="C:Golgi membrane"/>
    <property type="evidence" value="ECO:0007669"/>
    <property type="project" value="UniProtKB-SubCell"/>
</dbReference>
<accession>A0A6I8VAH2</accession>
<evidence type="ECO:0000256" key="12">
    <source>
        <dbReference type="SAM" id="Phobius"/>
    </source>
</evidence>
<evidence type="ECO:0000256" key="10">
    <source>
        <dbReference type="ARBA" id="ARBA00023136"/>
    </source>
</evidence>
<evidence type="ECO:0000256" key="5">
    <source>
        <dbReference type="ARBA" id="ARBA00022692"/>
    </source>
</evidence>
<gene>
    <name evidence="14" type="primary">Yif1</name>
</gene>
<feature type="transmembrane region" description="Helical" evidence="12">
    <location>
        <begin position="311"/>
        <end position="329"/>
    </location>
</feature>
<dbReference type="PANTHER" id="PTHR14083">
    <property type="entry name" value="YIP1 INTERACTING FACTOR HOMOLOG YIF1 PROTEIN"/>
    <property type="match status" value="1"/>
</dbReference>
<protein>
    <submittedName>
        <fullName evidence="14">Protein YIF1B-A isoform X1</fullName>
    </submittedName>
</protein>
<keyword evidence="7" id="KW-0653">Protein transport</keyword>
<dbReference type="RefSeq" id="XP_015037190.2">
    <property type="nucleotide sequence ID" value="XM_015181704.2"/>
</dbReference>
<keyword evidence="9" id="KW-0333">Golgi apparatus</keyword>
<comment type="subcellular location">
    <subcellularLocation>
        <location evidence="1">Endoplasmic reticulum membrane</location>
        <topology evidence="1">Multi-pass membrane protein</topology>
    </subcellularLocation>
    <subcellularLocation>
        <location evidence="2">Golgi apparatus membrane</location>
        <topology evidence="2">Multi-pass membrane protein</topology>
    </subcellularLocation>
</comment>
<feature type="compositionally biased region" description="Low complexity" evidence="11">
    <location>
        <begin position="90"/>
        <end position="144"/>
    </location>
</feature>
<dbReference type="FunCoup" id="A0A6I8VAH2">
    <property type="interactions" value="1728"/>
</dbReference>
<keyword evidence="6" id="KW-0256">Endoplasmic reticulum</keyword>
<organism evidence="13 14">
    <name type="scientific">Drosophila pseudoobscura pseudoobscura</name>
    <name type="common">Fruit fly</name>
    <dbReference type="NCBI Taxonomy" id="46245"/>
    <lineage>
        <taxon>Eukaryota</taxon>
        <taxon>Metazoa</taxon>
        <taxon>Ecdysozoa</taxon>
        <taxon>Arthropoda</taxon>
        <taxon>Hexapoda</taxon>
        <taxon>Insecta</taxon>
        <taxon>Pterygota</taxon>
        <taxon>Neoptera</taxon>
        <taxon>Endopterygota</taxon>
        <taxon>Diptera</taxon>
        <taxon>Brachycera</taxon>
        <taxon>Muscomorpha</taxon>
        <taxon>Ephydroidea</taxon>
        <taxon>Drosophilidae</taxon>
        <taxon>Drosophila</taxon>
        <taxon>Sophophora</taxon>
    </lineage>
</organism>
<keyword evidence="4" id="KW-0813">Transport</keyword>
<evidence type="ECO:0000313" key="13">
    <source>
        <dbReference type="Proteomes" id="UP000001819"/>
    </source>
</evidence>
<feature type="region of interest" description="Disordered" evidence="11">
    <location>
        <begin position="80"/>
        <end position="154"/>
    </location>
</feature>
<evidence type="ECO:0000256" key="7">
    <source>
        <dbReference type="ARBA" id="ARBA00022927"/>
    </source>
</evidence>
<keyword evidence="13" id="KW-1185">Reference proteome</keyword>
<feature type="transmembrane region" description="Helical" evidence="12">
    <location>
        <begin position="394"/>
        <end position="416"/>
    </location>
</feature>
<evidence type="ECO:0000256" key="9">
    <source>
        <dbReference type="ARBA" id="ARBA00023034"/>
    </source>
</evidence>
<evidence type="ECO:0000256" key="11">
    <source>
        <dbReference type="SAM" id="MobiDB-lite"/>
    </source>
</evidence>
<dbReference type="Pfam" id="PF03878">
    <property type="entry name" value="YIF1"/>
    <property type="match status" value="1"/>
</dbReference>
<reference evidence="14" key="2">
    <citation type="submission" date="2025-08" db="UniProtKB">
        <authorList>
            <consortium name="RefSeq"/>
        </authorList>
    </citation>
    <scope>IDENTIFICATION</scope>
    <source>
        <strain evidence="14">MV-25-SWS-2005</strain>
        <tissue evidence="14">Whole body</tissue>
    </source>
</reference>
<evidence type="ECO:0000313" key="14">
    <source>
        <dbReference type="RefSeq" id="XP_015037190.2"/>
    </source>
</evidence>
<dbReference type="ExpressionAtlas" id="A0A6I8VAH2">
    <property type="expression patterns" value="baseline"/>
</dbReference>
<keyword evidence="10 12" id="KW-0472">Membrane</keyword>
<evidence type="ECO:0000256" key="6">
    <source>
        <dbReference type="ARBA" id="ARBA00022824"/>
    </source>
</evidence>